<evidence type="ECO:0000313" key="1">
    <source>
        <dbReference type="EMBL" id="AFK51612.1"/>
    </source>
</evidence>
<accession>I3TFS4</accession>
<dbReference type="AlphaFoldDB" id="I3TFS4"/>
<sequence>MGALGALGIRYESRFRCVDSPTFNSYVNYLVFSEEARSALRELAGLASERKTALLCRERDPRFCHRQYIADYLVHLGFSIVHVVGSTTRRHEPSPCYAYLSVEPG</sequence>
<protein>
    <recommendedName>
        <fullName evidence="3">DUF488 family protein</fullName>
    </recommendedName>
</protein>
<gene>
    <name evidence="1" type="ordered locus">TCELL_1189</name>
</gene>
<organism evidence="1 2">
    <name type="scientific">Thermogladius calderae (strain DSM 22663 / VKM B-2946 / 1633)</name>
    <dbReference type="NCBI Taxonomy" id="1184251"/>
    <lineage>
        <taxon>Archaea</taxon>
        <taxon>Thermoproteota</taxon>
        <taxon>Thermoprotei</taxon>
        <taxon>Desulfurococcales</taxon>
        <taxon>Desulfurococcaceae</taxon>
        <taxon>Thermogladius</taxon>
    </lineage>
</organism>
<name>I3TFS4_THEC1</name>
<dbReference type="Proteomes" id="UP000005270">
    <property type="component" value="Chromosome"/>
</dbReference>
<proteinExistence type="predicted"/>
<dbReference type="HOGENOM" id="CLU_2230513_0_0_2"/>
<evidence type="ECO:0008006" key="3">
    <source>
        <dbReference type="Google" id="ProtNLM"/>
    </source>
</evidence>
<dbReference type="KEGG" id="thg:TCELL_1189"/>
<dbReference type="InterPro" id="IPR007438">
    <property type="entry name" value="DUF488"/>
</dbReference>
<dbReference type="eggNOG" id="arCOG00723">
    <property type="taxonomic scope" value="Archaea"/>
</dbReference>
<dbReference type="PANTHER" id="PTHR39337:SF1">
    <property type="entry name" value="BLR5642 PROTEIN"/>
    <property type="match status" value="1"/>
</dbReference>
<dbReference type="STRING" id="1184251.TCELL_1189"/>
<dbReference type="Pfam" id="PF04343">
    <property type="entry name" value="DUF488"/>
    <property type="match status" value="1"/>
</dbReference>
<dbReference type="EMBL" id="CP003531">
    <property type="protein sequence ID" value="AFK51612.1"/>
    <property type="molecule type" value="Genomic_DNA"/>
</dbReference>
<evidence type="ECO:0000313" key="2">
    <source>
        <dbReference type="Proteomes" id="UP000005270"/>
    </source>
</evidence>
<dbReference type="InParanoid" id="I3TFS4"/>
<reference evidence="1 2" key="1">
    <citation type="journal article" date="2012" name="J. Bacteriol.">
        <title>Complete genome sequence of the hyperthermophilic cellulolytic Crenarchaeon 'Thermogladius cellulolyticus' 1633.</title>
        <authorList>
            <person name="Mardanov A.V."/>
            <person name="Kochetkova T.V."/>
            <person name="Beletsky A.V."/>
            <person name="Bonch-Osmolovskaya E.A."/>
            <person name="Ravin N.V."/>
            <person name="Skryabin K.G."/>
        </authorList>
    </citation>
    <scope>NUCLEOTIDE SEQUENCE [LARGE SCALE GENOMIC DNA]</scope>
    <source>
        <strain evidence="2">DSM 22663 / VKM B-2946 / 1633</strain>
    </source>
</reference>
<keyword evidence="2" id="KW-1185">Reference proteome</keyword>
<dbReference type="PANTHER" id="PTHR39337">
    <property type="entry name" value="BLR5642 PROTEIN"/>
    <property type="match status" value="1"/>
</dbReference>